<dbReference type="RefSeq" id="WP_015253177.1">
    <property type="nucleotide sequence ID" value="NC_019897.1"/>
</dbReference>
<dbReference type="KEGG" id="tco:Theco_0163"/>
<evidence type="ECO:0008006" key="3">
    <source>
        <dbReference type="Google" id="ProtNLM"/>
    </source>
</evidence>
<organism evidence="1 2">
    <name type="scientific">Thermobacillus composti (strain DSM 18247 / JCM 13945 / KWC4)</name>
    <dbReference type="NCBI Taxonomy" id="717605"/>
    <lineage>
        <taxon>Bacteria</taxon>
        <taxon>Bacillati</taxon>
        <taxon>Bacillota</taxon>
        <taxon>Bacilli</taxon>
        <taxon>Bacillales</taxon>
        <taxon>Paenibacillaceae</taxon>
        <taxon>Thermobacillus</taxon>
    </lineage>
</organism>
<dbReference type="HOGENOM" id="CLU_051643_1_0_9"/>
<gene>
    <name evidence="1" type="ordered locus">Theco_0163</name>
</gene>
<dbReference type="Proteomes" id="UP000010795">
    <property type="component" value="Chromosome"/>
</dbReference>
<proteinExistence type="predicted"/>
<name>L0EB82_THECK</name>
<accession>L0EB82</accession>
<dbReference type="EMBL" id="CP003255">
    <property type="protein sequence ID" value="AGA56410.1"/>
    <property type="molecule type" value="Genomic_DNA"/>
</dbReference>
<keyword evidence="2" id="KW-1185">Reference proteome</keyword>
<protein>
    <recommendedName>
        <fullName evidence="3">Lysine-N-methylase</fullName>
    </recommendedName>
</protein>
<dbReference type="eggNOG" id="COG0727">
    <property type="taxonomic scope" value="Bacteria"/>
</dbReference>
<dbReference type="STRING" id="717605.Theco_0163"/>
<reference evidence="2" key="1">
    <citation type="submission" date="2012-01" db="EMBL/GenBank/DDBJ databases">
        <title>Complete sequence of chromosome of Thermobacillus composti KWC4.</title>
        <authorList>
            <person name="Lucas S."/>
            <person name="Han J."/>
            <person name="Lapidus A."/>
            <person name="Cheng J.-F."/>
            <person name="Goodwin L."/>
            <person name="Pitluck S."/>
            <person name="Peters L."/>
            <person name="Ovchinnikova G."/>
            <person name="Teshima H."/>
            <person name="Detter J.C."/>
            <person name="Han C."/>
            <person name="Tapia R."/>
            <person name="Land M."/>
            <person name="Hauser L."/>
            <person name="Kyrpides N."/>
            <person name="Ivanova N."/>
            <person name="Pagani I."/>
            <person name="Anderson I."/>
            <person name="Woyke T."/>
        </authorList>
    </citation>
    <scope>NUCLEOTIDE SEQUENCE [LARGE SCALE GENOMIC DNA]</scope>
    <source>
        <strain evidence="2">DSM 18247 / JCM 13945 / KWC4</strain>
    </source>
</reference>
<dbReference type="NCBIfam" id="NF038110">
    <property type="entry name" value="Lys_methyl_FliB"/>
    <property type="match status" value="1"/>
</dbReference>
<sequence length="417" mass="47988">MPKVLFPDYMLTFRCIGNECEDSCCKNLEIPVNRDTYLKYKRLEDREFSERLVQGMEVLEASKRRSDQYAVIKLDEATGHCTFLENGLCSIQMKLGESCLSKVCASYPRRSNQVDDTFETSALLSCPEAARLALLNPEGMSFTYVEAEQPITIGARMTTKLPSGIPYAKYFWDIRTFAVEMLQNRSYSLSHRVMQLAVLAVALDESCAKGKVDQIPHIIQRFRDQLDGGGEIAKTETFPTDLHFQFKFLNALLLLLISAKVSNNDKYMECLDQYIDGIQKAGDGFSEQELVRYYGECRRNYYDPFMAEHEYIFENYLVNQLFSSAFPYDTELKLFTKVFYMGVIYGLLRMQLIGMAACHERLTADMIIQLIYSFIRNFEHNQNFKKVLLEQCEAGNIRTLGHLSLLVMESDAMEDSR</sequence>
<evidence type="ECO:0000313" key="1">
    <source>
        <dbReference type="EMBL" id="AGA56410.1"/>
    </source>
</evidence>
<dbReference type="AlphaFoldDB" id="L0EB82"/>
<evidence type="ECO:0000313" key="2">
    <source>
        <dbReference type="Proteomes" id="UP000010795"/>
    </source>
</evidence>
<dbReference type="OrthoDB" id="86584at2"/>